<dbReference type="EMBL" id="MEUA01000026">
    <property type="protein sequence ID" value="OGC15040.1"/>
    <property type="molecule type" value="Genomic_DNA"/>
</dbReference>
<gene>
    <name evidence="1" type="ORF">A2290_09050</name>
</gene>
<comment type="caution">
    <text evidence="1">The sequence shown here is derived from an EMBL/GenBank/DDBJ whole genome shotgun (WGS) entry which is preliminary data.</text>
</comment>
<evidence type="ECO:0000313" key="1">
    <source>
        <dbReference type="EMBL" id="OGC15040.1"/>
    </source>
</evidence>
<accession>A0A1F4S3R1</accession>
<sequence length="483" mass="55114">MKRCFVKESPQEFRRRVKSLLTSPWIRKNGEAILLLDKMIFYLLSRYHDGRYKGKIKLVEKLMVDQIPVPTVDGDTVYMADPGFYLKDTVHVRSFPRSYANGVVQITKGGGIRASKSVMGWQYSKSKISGNSNTDTAFLQIAFKRGSQGIMGGVSKGQVERDMDMVASLEHAMKNKEGRVKALDRIYGVNDRILLHDVKSHEVERIPITLEIKGDLEDSLDTKFIKNTLLSIRDILADGKIIEIREKDDGVKEYTVLANARKMMDFLELHEEGKEPANVFVETYLLKDPDNRPMSNVRISELMGLLQTKDPYDLFKNLSPFAGYYDYSMKFKGLSEKELLPKDTNNLKDILSFYFEAFDKQGRVVSWEMVLTNIFQGFAASVGSMTDLVHNELRGVLHSGNPNINWSQYSHHNLSLSTCFDVDILVFNSTGFIRDERAIDIKEAKDVIKTVAHLFGLNGQICKRYGYDVFDEYMTARDKPRLG</sequence>
<dbReference type="AlphaFoldDB" id="A0A1F4S3R1"/>
<protein>
    <submittedName>
        <fullName evidence="1">Uncharacterized protein</fullName>
    </submittedName>
</protein>
<proteinExistence type="predicted"/>
<evidence type="ECO:0000313" key="2">
    <source>
        <dbReference type="Proteomes" id="UP000177905"/>
    </source>
</evidence>
<dbReference type="Proteomes" id="UP000177905">
    <property type="component" value="Unassembled WGS sequence"/>
</dbReference>
<reference evidence="1 2" key="1">
    <citation type="journal article" date="2016" name="Nat. Commun.">
        <title>Thousands of microbial genomes shed light on interconnected biogeochemical processes in an aquifer system.</title>
        <authorList>
            <person name="Anantharaman K."/>
            <person name="Brown C.T."/>
            <person name="Hug L.A."/>
            <person name="Sharon I."/>
            <person name="Castelle C.J."/>
            <person name="Probst A.J."/>
            <person name="Thomas B.C."/>
            <person name="Singh A."/>
            <person name="Wilkins M.J."/>
            <person name="Karaoz U."/>
            <person name="Brodie E.L."/>
            <person name="Williams K.H."/>
            <person name="Hubbard S.S."/>
            <person name="Banfield J.F."/>
        </authorList>
    </citation>
    <scope>NUCLEOTIDE SEQUENCE [LARGE SCALE GENOMIC DNA]</scope>
</reference>
<name>A0A1F4S3R1_UNCSA</name>
<organism evidence="1 2">
    <name type="scientific">candidate division WOR-1 bacterium RIFOXYB2_FULL_36_35</name>
    <dbReference type="NCBI Taxonomy" id="1802578"/>
    <lineage>
        <taxon>Bacteria</taxon>
        <taxon>Bacillati</taxon>
        <taxon>Saganbacteria</taxon>
    </lineage>
</organism>